<keyword evidence="7 8" id="KW-0472">Membrane</keyword>
<evidence type="ECO:0000256" key="7">
    <source>
        <dbReference type="ARBA" id="ARBA00023136"/>
    </source>
</evidence>
<keyword evidence="4 8" id="KW-0812">Transmembrane</keyword>
<dbReference type="InterPro" id="IPR018937">
    <property type="entry name" value="MMgT"/>
</dbReference>
<sequence>MRVWVSLALGLLGCLSMFHAAYGASQYRNFLKVTSRPFESVPADIALESLAGLTLIMVATVLAKIDFTLIHIAAQLRDKVYYTACGKPSLRPLRTSRLTYMFPDKKQQ</sequence>
<accession>A9UYK4</accession>
<dbReference type="GeneID" id="5890876"/>
<dbReference type="Proteomes" id="UP000001357">
    <property type="component" value="Unassembled WGS sequence"/>
</dbReference>
<evidence type="ECO:0000256" key="6">
    <source>
        <dbReference type="ARBA" id="ARBA00022989"/>
    </source>
</evidence>
<feature type="transmembrane region" description="Helical" evidence="8">
    <location>
        <begin position="47"/>
        <end position="67"/>
    </location>
</feature>
<dbReference type="OMA" id="FTLIHIA"/>
<proteinExistence type="inferred from homology"/>
<comment type="subcellular location">
    <subcellularLocation>
        <location evidence="1">Endoplasmic reticulum membrane</location>
        <topology evidence="1">Multi-pass membrane protein</topology>
    </subcellularLocation>
</comment>
<keyword evidence="9" id="KW-0732">Signal</keyword>
<comment type="similarity">
    <text evidence="2">Belongs to the membrane magnesium transporter (TC 1.A.67) family.</text>
</comment>
<evidence type="ECO:0000256" key="8">
    <source>
        <dbReference type="SAM" id="Phobius"/>
    </source>
</evidence>
<dbReference type="InParanoid" id="A9UYK4"/>
<keyword evidence="6 8" id="KW-1133">Transmembrane helix</keyword>
<dbReference type="FunCoup" id="A9UYK4">
    <property type="interactions" value="494"/>
</dbReference>
<dbReference type="GO" id="GO:0022890">
    <property type="term" value="F:inorganic cation transmembrane transporter activity"/>
    <property type="evidence" value="ECO:0000318"/>
    <property type="project" value="GO_Central"/>
</dbReference>
<dbReference type="RefSeq" id="XP_001745650.1">
    <property type="nucleotide sequence ID" value="XM_001745598.1"/>
</dbReference>
<dbReference type="GO" id="GO:0005886">
    <property type="term" value="C:plasma membrane"/>
    <property type="evidence" value="ECO:0000318"/>
    <property type="project" value="GO_Central"/>
</dbReference>
<dbReference type="GO" id="GO:0005769">
    <property type="term" value="C:early endosome"/>
    <property type="evidence" value="ECO:0000318"/>
    <property type="project" value="GO_Central"/>
</dbReference>
<evidence type="ECO:0000313" key="11">
    <source>
        <dbReference type="Proteomes" id="UP000001357"/>
    </source>
</evidence>
<organism evidence="10 11">
    <name type="scientific">Monosiga brevicollis</name>
    <name type="common">Choanoflagellate</name>
    <dbReference type="NCBI Taxonomy" id="81824"/>
    <lineage>
        <taxon>Eukaryota</taxon>
        <taxon>Choanoflagellata</taxon>
        <taxon>Craspedida</taxon>
        <taxon>Salpingoecidae</taxon>
        <taxon>Monosiga</taxon>
    </lineage>
</organism>
<protein>
    <submittedName>
        <fullName evidence="10">Uncharacterized protein</fullName>
    </submittedName>
</protein>
<evidence type="ECO:0000256" key="9">
    <source>
        <dbReference type="SAM" id="SignalP"/>
    </source>
</evidence>
<evidence type="ECO:0000256" key="4">
    <source>
        <dbReference type="ARBA" id="ARBA00022692"/>
    </source>
</evidence>
<dbReference type="GO" id="GO:0005794">
    <property type="term" value="C:Golgi apparatus"/>
    <property type="evidence" value="ECO:0000318"/>
    <property type="project" value="GO_Central"/>
</dbReference>
<dbReference type="EMBL" id="CH991550">
    <property type="protein sequence ID" value="EDQ89621.1"/>
    <property type="molecule type" value="Genomic_DNA"/>
</dbReference>
<dbReference type="Pfam" id="PF10270">
    <property type="entry name" value="MMgT"/>
    <property type="match status" value="1"/>
</dbReference>
<evidence type="ECO:0000256" key="3">
    <source>
        <dbReference type="ARBA" id="ARBA00011276"/>
    </source>
</evidence>
<dbReference type="GO" id="GO:0072546">
    <property type="term" value="C:EMC complex"/>
    <property type="evidence" value="ECO:0000318"/>
    <property type="project" value="GO_Central"/>
</dbReference>
<evidence type="ECO:0000256" key="5">
    <source>
        <dbReference type="ARBA" id="ARBA00022824"/>
    </source>
</evidence>
<keyword evidence="11" id="KW-1185">Reference proteome</keyword>
<dbReference type="PANTHER" id="PTHR21181:SF7">
    <property type="entry name" value="ER MEMBRANE PROTEIN COMPLEX SUBUNIT 5"/>
    <property type="match status" value="1"/>
</dbReference>
<gene>
    <name evidence="10" type="ORF">MONBRDRAFT_25156</name>
</gene>
<name>A9UYK4_MONBE</name>
<evidence type="ECO:0000256" key="2">
    <source>
        <dbReference type="ARBA" id="ARBA00006109"/>
    </source>
</evidence>
<reference evidence="10 11" key="1">
    <citation type="journal article" date="2008" name="Nature">
        <title>The genome of the choanoflagellate Monosiga brevicollis and the origin of metazoans.</title>
        <authorList>
            <consortium name="JGI Sequencing"/>
            <person name="King N."/>
            <person name="Westbrook M.J."/>
            <person name="Young S.L."/>
            <person name="Kuo A."/>
            <person name="Abedin M."/>
            <person name="Chapman J."/>
            <person name="Fairclough S."/>
            <person name="Hellsten U."/>
            <person name="Isogai Y."/>
            <person name="Letunic I."/>
            <person name="Marr M."/>
            <person name="Pincus D."/>
            <person name="Putnam N."/>
            <person name="Rokas A."/>
            <person name="Wright K.J."/>
            <person name="Zuzow R."/>
            <person name="Dirks W."/>
            <person name="Good M."/>
            <person name="Goodstein D."/>
            <person name="Lemons D."/>
            <person name="Li W."/>
            <person name="Lyons J.B."/>
            <person name="Morris A."/>
            <person name="Nichols S."/>
            <person name="Richter D.J."/>
            <person name="Salamov A."/>
            <person name="Bork P."/>
            <person name="Lim W.A."/>
            <person name="Manning G."/>
            <person name="Miller W.T."/>
            <person name="McGinnis W."/>
            <person name="Shapiro H."/>
            <person name="Tjian R."/>
            <person name="Grigoriev I.V."/>
            <person name="Rokhsar D."/>
        </authorList>
    </citation>
    <scope>NUCLEOTIDE SEQUENCE [LARGE SCALE GENOMIC DNA]</scope>
    <source>
        <strain evidence="11">MX1 / ATCC 50154</strain>
    </source>
</reference>
<evidence type="ECO:0000313" key="10">
    <source>
        <dbReference type="EMBL" id="EDQ89621.1"/>
    </source>
</evidence>
<dbReference type="KEGG" id="mbr:MONBRDRAFT_25156"/>
<evidence type="ECO:0000256" key="1">
    <source>
        <dbReference type="ARBA" id="ARBA00004477"/>
    </source>
</evidence>
<feature type="signal peptide" evidence="9">
    <location>
        <begin position="1"/>
        <end position="23"/>
    </location>
</feature>
<dbReference type="AlphaFoldDB" id="A9UYK4"/>
<comment type="subunit">
    <text evidence="3">Component of the ER membrane protein complex (EMC).</text>
</comment>
<dbReference type="PANTHER" id="PTHR21181">
    <property type="match status" value="1"/>
</dbReference>
<keyword evidence="5" id="KW-0256">Endoplasmic reticulum</keyword>
<feature type="chain" id="PRO_5002745051" evidence="9">
    <location>
        <begin position="24"/>
        <end position="108"/>
    </location>
</feature>